<dbReference type="PROSITE" id="PS50893">
    <property type="entry name" value="ABC_TRANSPORTER_2"/>
    <property type="match status" value="1"/>
</dbReference>
<reference evidence="10 11" key="1">
    <citation type="submission" date="2021-03" db="EMBL/GenBank/DDBJ databases">
        <title>Sequencing the genomes of 1000 actinobacteria strains.</title>
        <authorList>
            <person name="Klenk H.-P."/>
        </authorList>
    </citation>
    <scope>NUCLEOTIDE SEQUENCE [LARGE SCALE GENOMIC DNA]</scope>
    <source>
        <strain evidence="10 11">DSM 15797</strain>
    </source>
</reference>
<dbReference type="SMART" id="SM00382">
    <property type="entry name" value="AAA"/>
    <property type="match status" value="1"/>
</dbReference>
<keyword evidence="5 7" id="KW-1133">Transmembrane helix</keyword>
<evidence type="ECO:0000313" key="11">
    <source>
        <dbReference type="Proteomes" id="UP001296993"/>
    </source>
</evidence>
<name>A0ABS4XGQ7_9MICC</name>
<keyword evidence="3" id="KW-0547">Nucleotide-binding</keyword>
<keyword evidence="11" id="KW-1185">Reference proteome</keyword>
<feature type="transmembrane region" description="Helical" evidence="7">
    <location>
        <begin position="149"/>
        <end position="172"/>
    </location>
</feature>
<proteinExistence type="predicted"/>
<keyword evidence="2 7" id="KW-0812">Transmembrane</keyword>
<comment type="subcellular location">
    <subcellularLocation>
        <location evidence="1">Cell membrane</location>
        <topology evidence="1">Multi-pass membrane protein</topology>
    </subcellularLocation>
</comment>
<evidence type="ECO:0000256" key="7">
    <source>
        <dbReference type="SAM" id="Phobius"/>
    </source>
</evidence>
<dbReference type="Gene3D" id="1.20.1560.10">
    <property type="entry name" value="ABC transporter type 1, transmembrane domain"/>
    <property type="match status" value="1"/>
</dbReference>
<sequence length="587" mass="61128">MSEPTTGIQAAVDRLPIADGRTTWRHVIRIFGARRWLVALTTFTLLCVAVTGLAIPALLGVIVDVVSAKGGSQALLNSLGLLFIAAMATGILTGISQVLLAKMGQSGLAQLREEVFESAMELPQERLERAGSGDLISRVSRDVDATNEAIGGILPTFISALFTIALTLLGLGVLDWRFAAVTLLCVPIHALALRSFLRRSGPIYRAMRVAEAERGQHLLEATSGADTIRALGTEKHHVSAVASSSRGAIGLMLKAVVVSSRFYGWLNMAELLGMAAILSTGFFLVRADAVTIGAATAAALFFHRLFGPIGALLANVDELQKAGAGLARLVGLIDSDREQQAPGPDAVSGTAPGVVVRGLSAGYRDSPAVITDFELSIAPGELVALVGSSGAGKTTLARVLAGNLDPSAGTVLLDASAAPKLGHSTLLVSQEVHVFSGTIAENLLLAAPASTTEELTRAILEAEAHWVLALPEGLDTVVGHGALHLTGEQTQHLALVRALLNKAGMVVLDEATAEAGSASAALMERVAMRITRGRTGVVVAHRLSQAAQADRILVMEDGRIVEQGSHAELLASAGTYATLWEAWSARG</sequence>
<dbReference type="PANTHER" id="PTHR43394">
    <property type="entry name" value="ATP-DEPENDENT PERMEASE MDL1, MITOCHONDRIAL"/>
    <property type="match status" value="1"/>
</dbReference>
<dbReference type="CDD" id="cd07346">
    <property type="entry name" value="ABC_6TM_exporters"/>
    <property type="match status" value="1"/>
</dbReference>
<feature type="transmembrane region" description="Helical" evidence="7">
    <location>
        <begin position="79"/>
        <end position="100"/>
    </location>
</feature>
<keyword evidence="4 10" id="KW-0067">ATP-binding</keyword>
<dbReference type="SUPFAM" id="SSF90123">
    <property type="entry name" value="ABC transporter transmembrane region"/>
    <property type="match status" value="1"/>
</dbReference>
<evidence type="ECO:0000256" key="2">
    <source>
        <dbReference type="ARBA" id="ARBA00022692"/>
    </source>
</evidence>
<comment type="caution">
    <text evidence="10">The sequence shown here is derived from an EMBL/GenBank/DDBJ whole genome shotgun (WGS) entry which is preliminary data.</text>
</comment>
<accession>A0ABS4XGQ7</accession>
<feature type="transmembrane region" description="Helical" evidence="7">
    <location>
        <begin position="36"/>
        <end position="59"/>
    </location>
</feature>
<organism evidence="10 11">
    <name type="scientific">Paeniglutamicibacter kerguelensis</name>
    <dbReference type="NCBI Taxonomy" id="254788"/>
    <lineage>
        <taxon>Bacteria</taxon>
        <taxon>Bacillati</taxon>
        <taxon>Actinomycetota</taxon>
        <taxon>Actinomycetes</taxon>
        <taxon>Micrococcales</taxon>
        <taxon>Micrococcaceae</taxon>
        <taxon>Paeniglutamicibacter</taxon>
    </lineage>
</organism>
<dbReference type="InterPro" id="IPR027417">
    <property type="entry name" value="P-loop_NTPase"/>
</dbReference>
<dbReference type="InterPro" id="IPR036640">
    <property type="entry name" value="ABC1_TM_sf"/>
</dbReference>
<dbReference type="PROSITE" id="PS50929">
    <property type="entry name" value="ABC_TM1F"/>
    <property type="match status" value="1"/>
</dbReference>
<feature type="domain" description="ABC transmembrane type-1" evidence="9">
    <location>
        <begin position="39"/>
        <end position="321"/>
    </location>
</feature>
<feature type="transmembrane region" description="Helical" evidence="7">
    <location>
        <begin position="262"/>
        <end position="285"/>
    </location>
</feature>
<feature type="transmembrane region" description="Helical" evidence="7">
    <location>
        <begin position="178"/>
        <end position="197"/>
    </location>
</feature>
<evidence type="ECO:0000259" key="8">
    <source>
        <dbReference type="PROSITE" id="PS50893"/>
    </source>
</evidence>
<dbReference type="Proteomes" id="UP001296993">
    <property type="component" value="Unassembled WGS sequence"/>
</dbReference>
<dbReference type="InterPro" id="IPR011527">
    <property type="entry name" value="ABC1_TM_dom"/>
</dbReference>
<dbReference type="InterPro" id="IPR039421">
    <property type="entry name" value="Type_1_exporter"/>
</dbReference>
<evidence type="ECO:0000259" key="9">
    <source>
        <dbReference type="PROSITE" id="PS50929"/>
    </source>
</evidence>
<evidence type="ECO:0000256" key="4">
    <source>
        <dbReference type="ARBA" id="ARBA00022840"/>
    </source>
</evidence>
<dbReference type="SUPFAM" id="SSF52540">
    <property type="entry name" value="P-loop containing nucleoside triphosphate hydrolases"/>
    <property type="match status" value="1"/>
</dbReference>
<keyword evidence="6 7" id="KW-0472">Membrane</keyword>
<dbReference type="Pfam" id="PF00664">
    <property type="entry name" value="ABC_membrane"/>
    <property type="match status" value="1"/>
</dbReference>
<feature type="domain" description="ABC transporter" evidence="8">
    <location>
        <begin position="354"/>
        <end position="582"/>
    </location>
</feature>
<protein>
    <submittedName>
        <fullName evidence="10">ATP-binding cassette subfamily C protein</fullName>
    </submittedName>
</protein>
<dbReference type="InterPro" id="IPR003593">
    <property type="entry name" value="AAA+_ATPase"/>
</dbReference>
<gene>
    <name evidence="10" type="ORF">JOF47_003168</name>
</gene>
<dbReference type="PANTHER" id="PTHR43394:SF1">
    <property type="entry name" value="ATP-BINDING CASSETTE SUB-FAMILY B MEMBER 10, MITOCHONDRIAL"/>
    <property type="match status" value="1"/>
</dbReference>
<dbReference type="Gene3D" id="3.40.50.300">
    <property type="entry name" value="P-loop containing nucleotide triphosphate hydrolases"/>
    <property type="match status" value="1"/>
</dbReference>
<dbReference type="InterPro" id="IPR003439">
    <property type="entry name" value="ABC_transporter-like_ATP-bd"/>
</dbReference>
<evidence type="ECO:0000256" key="1">
    <source>
        <dbReference type="ARBA" id="ARBA00004651"/>
    </source>
</evidence>
<evidence type="ECO:0000256" key="5">
    <source>
        <dbReference type="ARBA" id="ARBA00022989"/>
    </source>
</evidence>
<evidence type="ECO:0000256" key="6">
    <source>
        <dbReference type="ARBA" id="ARBA00023136"/>
    </source>
</evidence>
<dbReference type="EMBL" id="JAGIOF010000001">
    <property type="protein sequence ID" value="MBP2387657.1"/>
    <property type="molecule type" value="Genomic_DNA"/>
</dbReference>
<dbReference type="GO" id="GO:0005524">
    <property type="term" value="F:ATP binding"/>
    <property type="evidence" value="ECO:0007669"/>
    <property type="project" value="UniProtKB-KW"/>
</dbReference>
<dbReference type="Pfam" id="PF00005">
    <property type="entry name" value="ABC_tran"/>
    <property type="match status" value="1"/>
</dbReference>
<dbReference type="RefSeq" id="WP_210000062.1">
    <property type="nucleotide sequence ID" value="NZ_BAAAJY010000001.1"/>
</dbReference>
<evidence type="ECO:0000313" key="10">
    <source>
        <dbReference type="EMBL" id="MBP2387657.1"/>
    </source>
</evidence>
<evidence type="ECO:0000256" key="3">
    <source>
        <dbReference type="ARBA" id="ARBA00022741"/>
    </source>
</evidence>